<evidence type="ECO:0000256" key="7">
    <source>
        <dbReference type="SAM" id="MobiDB-lite"/>
    </source>
</evidence>
<dbReference type="InterPro" id="IPR001563">
    <property type="entry name" value="Peptidase_S10"/>
</dbReference>
<protein>
    <recommendedName>
        <fullName evidence="6">Carboxypeptidase</fullName>
        <ecNumber evidence="6">3.4.16.-</ecNumber>
    </recommendedName>
</protein>
<comment type="caution">
    <text evidence="8">The sequence shown here is derived from an EMBL/GenBank/DDBJ whole genome shotgun (WGS) entry which is preliminary data.</text>
</comment>
<accession>A0AAN7TW15</accession>
<feature type="signal peptide" evidence="6">
    <location>
        <begin position="1"/>
        <end position="18"/>
    </location>
</feature>
<evidence type="ECO:0000256" key="6">
    <source>
        <dbReference type="RuleBase" id="RU361156"/>
    </source>
</evidence>
<comment type="similarity">
    <text evidence="1 6">Belongs to the peptidase S10 family.</text>
</comment>
<sequence>MRISTLTTVLAGIATVVALQSPHRKTPQKVKRSLAKPQTQSHHKRQSSHLTSKSAKFAVNGSAIPEVDFDAGESYAGTLSIDNNTSNENQLWFWYWPSENPAANDEIVIWLNGGPGCSSLDGWLQENGPISWQSGTYSPIRNPYSWTNLTNMVWVDQPVGTGFSPAANGTPAMIKNETDVARDFAGFWANFMTTFDLVGRKVYITGESYAGQYIPYIADYMLEQNDCDYYNVKGIQINDPSINYDDTLIYAPSVWHLNAYSNIFGLNETFMTDINERAEKCGYFDFMEKALTFPPLGKLPTAPNSSEPGCAVWDDIIAAEVYVNPCFNIYHLIDFCPYLWDELGFPSLGWGPNDYFNQSNVQKAINAPPTDYTVCGDNTLGLLNPGDTSVPSALGPLPNVIERTNNVIIGHGWLDFLLFANGSLATIQNMTWNGMQGFQTRPTEGNFFVPYHPGLAEILYEIDYQPIPATPATNVAGAGLLGSTHTERGLTFVTVNHAGHEIPQYVPGASYRQLEFLLGRIPSLTAMGDFTTQTGNYTGTTSPSR</sequence>
<keyword evidence="6" id="KW-0732">Signal</keyword>
<feature type="region of interest" description="Disordered" evidence="7">
    <location>
        <begin position="22"/>
        <end position="52"/>
    </location>
</feature>
<dbReference type="PRINTS" id="PR00724">
    <property type="entry name" value="CRBOXYPTASEC"/>
</dbReference>
<feature type="compositionally biased region" description="Basic residues" evidence="7">
    <location>
        <begin position="22"/>
        <end position="34"/>
    </location>
</feature>
<evidence type="ECO:0000256" key="1">
    <source>
        <dbReference type="ARBA" id="ARBA00009431"/>
    </source>
</evidence>
<dbReference type="SUPFAM" id="SSF53474">
    <property type="entry name" value="alpha/beta-Hydrolases"/>
    <property type="match status" value="1"/>
</dbReference>
<dbReference type="EMBL" id="JAVRRL010000005">
    <property type="protein sequence ID" value="KAK5117334.1"/>
    <property type="molecule type" value="Genomic_DNA"/>
</dbReference>
<dbReference type="InterPro" id="IPR018202">
    <property type="entry name" value="Ser_caboxypep_ser_AS"/>
</dbReference>
<name>A0AAN7TW15_9PEZI</name>
<reference evidence="8" key="1">
    <citation type="submission" date="2023-08" db="EMBL/GenBank/DDBJ databases">
        <title>Black Yeasts Isolated from many extreme environments.</title>
        <authorList>
            <person name="Coleine C."/>
            <person name="Stajich J.E."/>
            <person name="Selbmann L."/>
        </authorList>
    </citation>
    <scope>NUCLEOTIDE SEQUENCE</scope>
    <source>
        <strain evidence="8">CCFEE 5401</strain>
    </source>
</reference>
<keyword evidence="5" id="KW-0325">Glycoprotein</keyword>
<keyword evidence="2 6" id="KW-0121">Carboxypeptidase</keyword>
<dbReference type="PANTHER" id="PTHR11802">
    <property type="entry name" value="SERINE PROTEASE FAMILY S10 SERINE CARBOXYPEPTIDASE"/>
    <property type="match status" value="1"/>
</dbReference>
<keyword evidence="3 6" id="KW-0645">Protease</keyword>
<evidence type="ECO:0000256" key="3">
    <source>
        <dbReference type="ARBA" id="ARBA00022670"/>
    </source>
</evidence>
<feature type="chain" id="PRO_5042673086" description="Carboxypeptidase" evidence="6">
    <location>
        <begin position="19"/>
        <end position="545"/>
    </location>
</feature>
<dbReference type="InterPro" id="IPR029058">
    <property type="entry name" value="AB_hydrolase_fold"/>
</dbReference>
<evidence type="ECO:0000313" key="9">
    <source>
        <dbReference type="Proteomes" id="UP001310890"/>
    </source>
</evidence>
<dbReference type="PROSITE" id="PS00131">
    <property type="entry name" value="CARBOXYPEPT_SER_SER"/>
    <property type="match status" value="1"/>
</dbReference>
<dbReference type="Pfam" id="PF00450">
    <property type="entry name" value="Peptidase_S10"/>
    <property type="match status" value="1"/>
</dbReference>
<dbReference type="AlphaFoldDB" id="A0AAN7TW15"/>
<organism evidence="8 9">
    <name type="scientific">Meristemomyces frigidus</name>
    <dbReference type="NCBI Taxonomy" id="1508187"/>
    <lineage>
        <taxon>Eukaryota</taxon>
        <taxon>Fungi</taxon>
        <taxon>Dikarya</taxon>
        <taxon>Ascomycota</taxon>
        <taxon>Pezizomycotina</taxon>
        <taxon>Dothideomycetes</taxon>
        <taxon>Dothideomycetidae</taxon>
        <taxon>Mycosphaerellales</taxon>
        <taxon>Teratosphaeriaceae</taxon>
        <taxon>Meristemomyces</taxon>
    </lineage>
</organism>
<dbReference type="Proteomes" id="UP001310890">
    <property type="component" value="Unassembled WGS sequence"/>
</dbReference>
<dbReference type="GO" id="GO:0006508">
    <property type="term" value="P:proteolysis"/>
    <property type="evidence" value="ECO:0007669"/>
    <property type="project" value="UniProtKB-KW"/>
</dbReference>
<dbReference type="Gene3D" id="3.40.50.1820">
    <property type="entry name" value="alpha/beta hydrolase"/>
    <property type="match status" value="1"/>
</dbReference>
<gene>
    <name evidence="8" type="ORF">LTR62_005951</name>
</gene>
<evidence type="ECO:0000313" key="8">
    <source>
        <dbReference type="EMBL" id="KAK5117334.1"/>
    </source>
</evidence>
<proteinExistence type="inferred from homology"/>
<dbReference type="PANTHER" id="PTHR11802:SF116">
    <property type="entry name" value="CARBOXYPEPTIDASE"/>
    <property type="match status" value="1"/>
</dbReference>
<dbReference type="GO" id="GO:0004185">
    <property type="term" value="F:serine-type carboxypeptidase activity"/>
    <property type="evidence" value="ECO:0007669"/>
    <property type="project" value="UniProtKB-UniRule"/>
</dbReference>
<dbReference type="EC" id="3.4.16.-" evidence="6"/>
<evidence type="ECO:0000256" key="5">
    <source>
        <dbReference type="ARBA" id="ARBA00023180"/>
    </source>
</evidence>
<evidence type="ECO:0000256" key="4">
    <source>
        <dbReference type="ARBA" id="ARBA00022801"/>
    </source>
</evidence>
<keyword evidence="4 6" id="KW-0378">Hydrolase</keyword>
<evidence type="ECO:0000256" key="2">
    <source>
        <dbReference type="ARBA" id="ARBA00022645"/>
    </source>
</evidence>